<evidence type="ECO:0000256" key="3">
    <source>
        <dbReference type="ARBA" id="ARBA00022475"/>
    </source>
</evidence>
<organism evidence="9 10">
    <name type="scientific">Gimesia alba</name>
    <dbReference type="NCBI Taxonomy" id="2527973"/>
    <lineage>
        <taxon>Bacteria</taxon>
        <taxon>Pseudomonadati</taxon>
        <taxon>Planctomycetota</taxon>
        <taxon>Planctomycetia</taxon>
        <taxon>Planctomycetales</taxon>
        <taxon>Planctomycetaceae</taxon>
        <taxon>Gimesia</taxon>
    </lineage>
</organism>
<evidence type="ECO:0000256" key="8">
    <source>
        <dbReference type="SAM" id="Phobius"/>
    </source>
</evidence>
<dbReference type="Pfam" id="PF02472">
    <property type="entry name" value="ExbD"/>
    <property type="match status" value="1"/>
</dbReference>
<dbReference type="Proteomes" id="UP000317171">
    <property type="component" value="Chromosome"/>
</dbReference>
<keyword evidence="5 8" id="KW-1133">Transmembrane helix</keyword>
<gene>
    <name evidence="9" type="ORF">Pan241w_40900</name>
</gene>
<keyword evidence="4 7" id="KW-0812">Transmembrane</keyword>
<evidence type="ECO:0000313" key="9">
    <source>
        <dbReference type="EMBL" id="QDT43986.1"/>
    </source>
</evidence>
<dbReference type="PANTHER" id="PTHR30558:SF3">
    <property type="entry name" value="BIOPOLYMER TRANSPORT PROTEIN EXBD-RELATED"/>
    <property type="match status" value="1"/>
</dbReference>
<dbReference type="InterPro" id="IPR003400">
    <property type="entry name" value="ExbD"/>
</dbReference>
<dbReference type="GO" id="GO:0022857">
    <property type="term" value="F:transmembrane transporter activity"/>
    <property type="evidence" value="ECO:0007669"/>
    <property type="project" value="InterPro"/>
</dbReference>
<dbReference type="KEGG" id="gaz:Pan241w_40900"/>
<dbReference type="AlphaFoldDB" id="A0A517RJE2"/>
<dbReference type="PANTHER" id="PTHR30558">
    <property type="entry name" value="EXBD MEMBRANE COMPONENT OF PMF-DRIVEN MACROMOLECULE IMPORT SYSTEM"/>
    <property type="match status" value="1"/>
</dbReference>
<protein>
    <submittedName>
        <fullName evidence="9">Biopolymer transport protein ExbD</fullName>
    </submittedName>
</protein>
<dbReference type="RefSeq" id="WP_145219087.1">
    <property type="nucleotide sequence ID" value="NZ_CP036269.1"/>
</dbReference>
<comment type="similarity">
    <text evidence="2 7">Belongs to the ExbD/TolR family.</text>
</comment>
<keyword evidence="7" id="KW-0813">Transport</keyword>
<evidence type="ECO:0000256" key="6">
    <source>
        <dbReference type="ARBA" id="ARBA00023136"/>
    </source>
</evidence>
<dbReference type="EMBL" id="CP036269">
    <property type="protein sequence ID" value="QDT43986.1"/>
    <property type="molecule type" value="Genomic_DNA"/>
</dbReference>
<evidence type="ECO:0000256" key="4">
    <source>
        <dbReference type="ARBA" id="ARBA00022692"/>
    </source>
</evidence>
<evidence type="ECO:0000256" key="1">
    <source>
        <dbReference type="ARBA" id="ARBA00004162"/>
    </source>
</evidence>
<dbReference type="GO" id="GO:0005886">
    <property type="term" value="C:plasma membrane"/>
    <property type="evidence" value="ECO:0007669"/>
    <property type="project" value="UniProtKB-SubCell"/>
</dbReference>
<accession>A0A517RJE2</accession>
<reference evidence="9 10" key="1">
    <citation type="submission" date="2019-02" db="EMBL/GenBank/DDBJ databases">
        <title>Deep-cultivation of Planctomycetes and their phenomic and genomic characterization uncovers novel biology.</title>
        <authorList>
            <person name="Wiegand S."/>
            <person name="Jogler M."/>
            <person name="Boedeker C."/>
            <person name="Pinto D."/>
            <person name="Vollmers J."/>
            <person name="Rivas-Marin E."/>
            <person name="Kohn T."/>
            <person name="Peeters S.H."/>
            <person name="Heuer A."/>
            <person name="Rast P."/>
            <person name="Oberbeckmann S."/>
            <person name="Bunk B."/>
            <person name="Jeske O."/>
            <person name="Meyerdierks A."/>
            <person name="Storesund J.E."/>
            <person name="Kallscheuer N."/>
            <person name="Luecker S."/>
            <person name="Lage O.M."/>
            <person name="Pohl T."/>
            <person name="Merkel B.J."/>
            <person name="Hornburger P."/>
            <person name="Mueller R.-W."/>
            <person name="Bruemmer F."/>
            <person name="Labrenz M."/>
            <person name="Spormann A.M."/>
            <person name="Op den Camp H."/>
            <person name="Overmann J."/>
            <person name="Amann R."/>
            <person name="Jetten M.S.M."/>
            <person name="Mascher T."/>
            <person name="Medema M.H."/>
            <person name="Devos D.P."/>
            <person name="Kaster A.-K."/>
            <person name="Ovreas L."/>
            <person name="Rohde M."/>
            <person name="Galperin M.Y."/>
            <person name="Jogler C."/>
        </authorList>
    </citation>
    <scope>NUCLEOTIDE SEQUENCE [LARGE SCALE GENOMIC DNA]</scope>
    <source>
        <strain evidence="9 10">Pan241w</strain>
    </source>
</reference>
<keyword evidence="10" id="KW-1185">Reference proteome</keyword>
<dbReference type="OrthoDB" id="287326at2"/>
<evidence type="ECO:0000313" key="10">
    <source>
        <dbReference type="Proteomes" id="UP000317171"/>
    </source>
</evidence>
<keyword evidence="6 8" id="KW-0472">Membrane</keyword>
<sequence>MKIPTRARQQGIRFNITPLIDIVFLLIVFFLAATHLTQNEKLEAVELPQASQHENEPVEAPRRMIITITLDEKLHLRGKEISAEELDAQLLSIDDTKRKETEIRIRGDQRIPYQIVERVLISCARAGISNVQFAVLNE</sequence>
<keyword evidence="7" id="KW-0653">Protein transport</keyword>
<feature type="transmembrane region" description="Helical" evidence="8">
    <location>
        <begin position="12"/>
        <end position="33"/>
    </location>
</feature>
<dbReference type="GO" id="GO:0015031">
    <property type="term" value="P:protein transport"/>
    <property type="evidence" value="ECO:0007669"/>
    <property type="project" value="UniProtKB-KW"/>
</dbReference>
<comment type="subcellular location">
    <subcellularLocation>
        <location evidence="1">Cell membrane</location>
        <topology evidence="1">Single-pass membrane protein</topology>
    </subcellularLocation>
    <subcellularLocation>
        <location evidence="7">Cell membrane</location>
        <topology evidence="7">Single-pass type II membrane protein</topology>
    </subcellularLocation>
</comment>
<evidence type="ECO:0000256" key="5">
    <source>
        <dbReference type="ARBA" id="ARBA00022989"/>
    </source>
</evidence>
<evidence type="ECO:0000256" key="7">
    <source>
        <dbReference type="RuleBase" id="RU003879"/>
    </source>
</evidence>
<name>A0A517RJE2_9PLAN</name>
<evidence type="ECO:0000256" key="2">
    <source>
        <dbReference type="ARBA" id="ARBA00005811"/>
    </source>
</evidence>
<dbReference type="Gene3D" id="3.30.420.270">
    <property type="match status" value="1"/>
</dbReference>
<keyword evidence="3" id="KW-1003">Cell membrane</keyword>
<proteinExistence type="inferred from homology"/>